<evidence type="ECO:0000256" key="5">
    <source>
        <dbReference type="ARBA" id="ARBA00022970"/>
    </source>
</evidence>
<name>A0A448UZV0_9FIRM</name>
<evidence type="ECO:0000256" key="1">
    <source>
        <dbReference type="ARBA" id="ARBA00004651"/>
    </source>
</evidence>
<dbReference type="OrthoDB" id="9811552at2"/>
<keyword evidence="11" id="KW-1185">Reference proteome</keyword>
<dbReference type="RefSeq" id="WP_126464607.1">
    <property type="nucleotide sequence ID" value="NZ_LR134523.1"/>
</dbReference>
<feature type="transmembrane region" description="Helical" evidence="8">
    <location>
        <begin position="84"/>
        <end position="103"/>
    </location>
</feature>
<proteinExistence type="inferred from homology"/>
<dbReference type="InterPro" id="IPR035906">
    <property type="entry name" value="MetI-like_sf"/>
</dbReference>
<keyword evidence="6 8" id="KW-1133">Transmembrane helix</keyword>
<evidence type="ECO:0000256" key="6">
    <source>
        <dbReference type="ARBA" id="ARBA00022989"/>
    </source>
</evidence>
<evidence type="ECO:0000256" key="4">
    <source>
        <dbReference type="ARBA" id="ARBA00022692"/>
    </source>
</evidence>
<dbReference type="CDD" id="cd06261">
    <property type="entry name" value="TM_PBP2"/>
    <property type="match status" value="1"/>
</dbReference>
<keyword evidence="2 8" id="KW-0813">Transport</keyword>
<keyword evidence="7 8" id="KW-0472">Membrane</keyword>
<organism evidence="10 11">
    <name type="scientific">Aedoeadaptatus ivorii</name>
    <dbReference type="NCBI Taxonomy" id="54006"/>
    <lineage>
        <taxon>Bacteria</taxon>
        <taxon>Bacillati</taxon>
        <taxon>Bacillota</taxon>
        <taxon>Tissierellia</taxon>
        <taxon>Tissierellales</taxon>
        <taxon>Peptoniphilaceae</taxon>
        <taxon>Aedoeadaptatus</taxon>
    </lineage>
</organism>
<evidence type="ECO:0000313" key="10">
    <source>
        <dbReference type="EMBL" id="VEJ34380.1"/>
    </source>
</evidence>
<dbReference type="KEGG" id="piv:NCTC13079_00122"/>
<dbReference type="Gene3D" id="1.10.3720.10">
    <property type="entry name" value="MetI-like"/>
    <property type="match status" value="1"/>
</dbReference>
<protein>
    <submittedName>
        <fullName evidence="10">L-cystine transport system permease protein tcyB</fullName>
    </submittedName>
</protein>
<dbReference type="EMBL" id="LR134523">
    <property type="protein sequence ID" value="VEJ34380.1"/>
    <property type="molecule type" value="Genomic_DNA"/>
</dbReference>
<dbReference type="AlphaFoldDB" id="A0A448UZV0"/>
<dbReference type="Pfam" id="PF00528">
    <property type="entry name" value="BPD_transp_1"/>
    <property type="match status" value="1"/>
</dbReference>
<keyword evidence="3" id="KW-1003">Cell membrane</keyword>
<sequence length="215" mass="23505">MEVLQRLLPLLGEGIRTTAAVFFVTLLFSAVLSLPVALARLSKNPILSRLAALYIYIIRGTPLLLQLMFVFFGLPLLPVGAIALGRYSAIFLAFVLNYTAYFAEILRGGIQSVDPGQWEAGKVLGLSKSYTFFKVILPVVISRSFPALSNEVITLVKDTSLVYILGVMDILKAAKSVSNTMSSILPYVYVGVLYLVIVGALSILLRNMERKIEAS</sequence>
<evidence type="ECO:0000256" key="3">
    <source>
        <dbReference type="ARBA" id="ARBA00022475"/>
    </source>
</evidence>
<evidence type="ECO:0000259" key="9">
    <source>
        <dbReference type="PROSITE" id="PS50928"/>
    </source>
</evidence>
<keyword evidence="5" id="KW-0029">Amino-acid transport</keyword>
<dbReference type="GO" id="GO:0006865">
    <property type="term" value="P:amino acid transport"/>
    <property type="evidence" value="ECO:0007669"/>
    <property type="project" value="UniProtKB-KW"/>
</dbReference>
<dbReference type="InterPro" id="IPR010065">
    <property type="entry name" value="AA_ABC_transptr_permease_3TM"/>
</dbReference>
<gene>
    <name evidence="10" type="primary">tcyB</name>
    <name evidence="10" type="ORF">NCTC13079_00122</name>
</gene>
<keyword evidence="4 8" id="KW-0812">Transmembrane</keyword>
<evidence type="ECO:0000313" key="11">
    <source>
        <dbReference type="Proteomes" id="UP000269544"/>
    </source>
</evidence>
<dbReference type="GO" id="GO:0043190">
    <property type="term" value="C:ATP-binding cassette (ABC) transporter complex"/>
    <property type="evidence" value="ECO:0007669"/>
    <property type="project" value="InterPro"/>
</dbReference>
<feature type="transmembrane region" description="Helical" evidence="8">
    <location>
        <begin position="184"/>
        <end position="205"/>
    </location>
</feature>
<dbReference type="NCBIfam" id="TIGR01726">
    <property type="entry name" value="HEQRo_perm_3TM"/>
    <property type="match status" value="1"/>
</dbReference>
<dbReference type="InterPro" id="IPR000515">
    <property type="entry name" value="MetI-like"/>
</dbReference>
<dbReference type="PANTHER" id="PTHR30614:SF0">
    <property type="entry name" value="L-CYSTINE TRANSPORT SYSTEM PERMEASE PROTEIN TCYL"/>
    <property type="match status" value="1"/>
</dbReference>
<comment type="subcellular location">
    <subcellularLocation>
        <location evidence="1 8">Cell membrane</location>
        <topology evidence="1 8">Multi-pass membrane protein</topology>
    </subcellularLocation>
</comment>
<dbReference type="Proteomes" id="UP000269544">
    <property type="component" value="Chromosome"/>
</dbReference>
<dbReference type="SUPFAM" id="SSF161098">
    <property type="entry name" value="MetI-like"/>
    <property type="match status" value="1"/>
</dbReference>
<comment type="similarity">
    <text evidence="8">Belongs to the binding-protein-dependent transport system permease family.</text>
</comment>
<feature type="transmembrane region" description="Helical" evidence="8">
    <location>
        <begin position="20"/>
        <end position="39"/>
    </location>
</feature>
<dbReference type="GO" id="GO:0022857">
    <property type="term" value="F:transmembrane transporter activity"/>
    <property type="evidence" value="ECO:0007669"/>
    <property type="project" value="InterPro"/>
</dbReference>
<dbReference type="InterPro" id="IPR043429">
    <property type="entry name" value="ArtM/GltK/GlnP/TcyL/YhdX-like"/>
</dbReference>
<evidence type="ECO:0000256" key="2">
    <source>
        <dbReference type="ARBA" id="ARBA00022448"/>
    </source>
</evidence>
<evidence type="ECO:0000256" key="7">
    <source>
        <dbReference type="ARBA" id="ARBA00023136"/>
    </source>
</evidence>
<feature type="domain" description="ABC transmembrane type-1" evidence="9">
    <location>
        <begin position="15"/>
        <end position="205"/>
    </location>
</feature>
<reference evidence="10 11" key="1">
    <citation type="submission" date="2018-12" db="EMBL/GenBank/DDBJ databases">
        <authorList>
            <consortium name="Pathogen Informatics"/>
        </authorList>
    </citation>
    <scope>NUCLEOTIDE SEQUENCE [LARGE SCALE GENOMIC DNA]</scope>
    <source>
        <strain evidence="10 11">NCTC13079</strain>
    </source>
</reference>
<evidence type="ECO:0000256" key="8">
    <source>
        <dbReference type="RuleBase" id="RU363032"/>
    </source>
</evidence>
<feature type="transmembrane region" description="Helical" evidence="8">
    <location>
        <begin position="51"/>
        <end position="72"/>
    </location>
</feature>
<dbReference type="PANTHER" id="PTHR30614">
    <property type="entry name" value="MEMBRANE COMPONENT OF AMINO ACID ABC TRANSPORTER"/>
    <property type="match status" value="1"/>
</dbReference>
<dbReference type="PROSITE" id="PS50928">
    <property type="entry name" value="ABC_TM1"/>
    <property type="match status" value="1"/>
</dbReference>
<accession>A0A448UZV0</accession>